<dbReference type="AlphaFoldDB" id="K5UM34"/>
<comment type="subcellular location">
    <subcellularLocation>
        <location evidence="5">Endoplasmic reticulum membrane</location>
        <topology evidence="5">Multi-pass membrane protein</topology>
    </subcellularLocation>
    <subcellularLocation>
        <location evidence="1">Membrane</location>
        <topology evidence="1">Multi-pass membrane protein</topology>
    </subcellularLocation>
</comment>
<dbReference type="PANTHER" id="PTHR12714">
    <property type="entry name" value="PROTEIN-S ISOPRENYLCYSTEINE O-METHYLTRANSFERASE"/>
    <property type="match status" value="1"/>
</dbReference>
<dbReference type="GO" id="GO:0005789">
    <property type="term" value="C:endoplasmic reticulum membrane"/>
    <property type="evidence" value="ECO:0007669"/>
    <property type="project" value="UniProtKB-SubCell"/>
</dbReference>
<evidence type="ECO:0000256" key="5">
    <source>
        <dbReference type="RuleBase" id="RU362022"/>
    </source>
</evidence>
<keyword evidence="5" id="KW-0808">Transferase</keyword>
<dbReference type="GO" id="GO:0004671">
    <property type="term" value="F:protein C-terminal S-isoprenylcysteine carboxyl O-methyltransferase activity"/>
    <property type="evidence" value="ECO:0007669"/>
    <property type="project" value="UniProtKB-EC"/>
</dbReference>
<dbReference type="EC" id="2.1.1.100" evidence="5"/>
<comment type="catalytic activity">
    <reaction evidence="5">
        <text>[protein]-C-terminal S-[(2E,6E)-farnesyl]-L-cysteine + S-adenosyl-L-methionine = [protein]-C-terminal S-[(2E,6E)-farnesyl]-L-cysteine methyl ester + S-adenosyl-L-homocysteine</text>
        <dbReference type="Rhea" id="RHEA:21672"/>
        <dbReference type="Rhea" id="RHEA-COMP:12125"/>
        <dbReference type="Rhea" id="RHEA-COMP:12126"/>
        <dbReference type="ChEBI" id="CHEBI:57856"/>
        <dbReference type="ChEBI" id="CHEBI:59789"/>
        <dbReference type="ChEBI" id="CHEBI:90510"/>
        <dbReference type="ChEBI" id="CHEBI:90511"/>
        <dbReference type="EC" id="2.1.1.100"/>
    </reaction>
</comment>
<keyword evidence="5" id="KW-0949">S-adenosyl-L-methionine</keyword>
<dbReference type="EMBL" id="JH930478">
    <property type="protein sequence ID" value="EKM50766.1"/>
    <property type="molecule type" value="Genomic_DNA"/>
</dbReference>
<dbReference type="Gene3D" id="1.20.120.1630">
    <property type="match status" value="1"/>
</dbReference>
<feature type="signal peptide" evidence="6">
    <location>
        <begin position="1"/>
        <end position="30"/>
    </location>
</feature>
<feature type="chain" id="PRO_5003887261" description="Protein-S-isoprenylcysteine O-methyltransferase" evidence="6">
    <location>
        <begin position="31"/>
        <end position="247"/>
    </location>
</feature>
<comment type="similarity">
    <text evidence="5">Belongs to the class VI-like SAM-binding methyltransferase superfamily. Isoprenylcysteine carboxyl methyltransferase family.</text>
</comment>
<accession>K5UM34</accession>
<dbReference type="Proteomes" id="UP000008370">
    <property type="component" value="Unassembled WGS sequence"/>
</dbReference>
<reference evidence="7 8" key="1">
    <citation type="journal article" date="2012" name="BMC Genomics">
        <title>Comparative genomics of the white-rot fungi, Phanerochaete carnosa and P. chrysosporium, to elucidate the genetic basis of the distinct wood types they colonize.</title>
        <authorList>
            <person name="Suzuki H."/>
            <person name="MacDonald J."/>
            <person name="Syed K."/>
            <person name="Salamov A."/>
            <person name="Hori C."/>
            <person name="Aerts A."/>
            <person name="Henrissat B."/>
            <person name="Wiebenga A."/>
            <person name="vanKuyk P.A."/>
            <person name="Barry K."/>
            <person name="Lindquist E."/>
            <person name="LaButti K."/>
            <person name="Lapidus A."/>
            <person name="Lucas S."/>
            <person name="Coutinho P."/>
            <person name="Gong Y."/>
            <person name="Samejima M."/>
            <person name="Mahadevan R."/>
            <person name="Abou-Zaid M."/>
            <person name="de Vries R.P."/>
            <person name="Igarashi K."/>
            <person name="Yadav J.S."/>
            <person name="Grigoriev I.V."/>
            <person name="Master E.R."/>
        </authorList>
    </citation>
    <scope>NUCLEOTIDE SEQUENCE [LARGE SCALE GENOMIC DNA]</scope>
    <source>
        <strain evidence="7 8">HHB-10118-sp</strain>
    </source>
</reference>
<keyword evidence="6" id="KW-0732">Signal</keyword>
<feature type="transmembrane region" description="Helical" evidence="5">
    <location>
        <begin position="162"/>
        <end position="184"/>
    </location>
</feature>
<keyword evidence="4 5" id="KW-0472">Membrane</keyword>
<dbReference type="InterPro" id="IPR007269">
    <property type="entry name" value="ICMT_MeTrfase"/>
</dbReference>
<keyword evidence="8" id="KW-1185">Reference proteome</keyword>
<dbReference type="RefSeq" id="XP_007401028.1">
    <property type="nucleotide sequence ID" value="XM_007400966.1"/>
</dbReference>
<dbReference type="STRING" id="650164.K5UM34"/>
<feature type="transmembrane region" description="Helical" evidence="5">
    <location>
        <begin position="110"/>
        <end position="129"/>
    </location>
</feature>
<keyword evidence="3 5" id="KW-1133">Transmembrane helix</keyword>
<comment type="caution">
    <text evidence="5">Lacks conserved residue(s) required for the propagation of feature annotation.</text>
</comment>
<evidence type="ECO:0000313" key="7">
    <source>
        <dbReference type="EMBL" id="EKM50766.1"/>
    </source>
</evidence>
<evidence type="ECO:0000256" key="1">
    <source>
        <dbReference type="ARBA" id="ARBA00004141"/>
    </source>
</evidence>
<keyword evidence="2 5" id="KW-0812">Transmembrane</keyword>
<dbReference type="GO" id="GO:0032259">
    <property type="term" value="P:methylation"/>
    <property type="evidence" value="ECO:0007669"/>
    <property type="project" value="UniProtKB-KW"/>
</dbReference>
<evidence type="ECO:0000256" key="6">
    <source>
        <dbReference type="SAM" id="SignalP"/>
    </source>
</evidence>
<dbReference type="KEGG" id="pco:PHACADRAFT_153017"/>
<evidence type="ECO:0000256" key="4">
    <source>
        <dbReference type="ARBA" id="ARBA00023136"/>
    </source>
</evidence>
<dbReference type="Pfam" id="PF04140">
    <property type="entry name" value="ICMT"/>
    <property type="match status" value="1"/>
</dbReference>
<evidence type="ECO:0000256" key="3">
    <source>
        <dbReference type="ARBA" id="ARBA00022989"/>
    </source>
</evidence>
<dbReference type="PANTHER" id="PTHR12714:SF9">
    <property type="entry name" value="PROTEIN-S-ISOPRENYLCYSTEINE O-METHYLTRANSFERASE"/>
    <property type="match status" value="1"/>
</dbReference>
<dbReference type="GeneID" id="18908932"/>
<keyword evidence="5" id="KW-0489">Methyltransferase</keyword>
<protein>
    <recommendedName>
        <fullName evidence="5">Protein-S-isoprenylcysteine O-methyltransferase</fullName>
        <ecNumber evidence="5">2.1.1.100</ecNumber>
    </recommendedName>
</protein>
<evidence type="ECO:0000256" key="2">
    <source>
        <dbReference type="ARBA" id="ARBA00022692"/>
    </source>
</evidence>
<organism evidence="7 8">
    <name type="scientific">Phanerochaete carnosa (strain HHB-10118-sp)</name>
    <name type="common">White-rot fungus</name>
    <name type="synonym">Peniophora carnosa</name>
    <dbReference type="NCBI Taxonomy" id="650164"/>
    <lineage>
        <taxon>Eukaryota</taxon>
        <taxon>Fungi</taxon>
        <taxon>Dikarya</taxon>
        <taxon>Basidiomycota</taxon>
        <taxon>Agaricomycotina</taxon>
        <taxon>Agaricomycetes</taxon>
        <taxon>Polyporales</taxon>
        <taxon>Phanerochaetaceae</taxon>
        <taxon>Phanerochaete</taxon>
    </lineage>
</organism>
<dbReference type="InParanoid" id="K5UM34"/>
<gene>
    <name evidence="7" type="ORF">PHACADRAFT_153017</name>
</gene>
<name>K5UM34_PHACS</name>
<proteinExistence type="inferred from homology"/>
<dbReference type="OrthoDB" id="422086at2759"/>
<sequence>MIWFPGPHGASNNMLKIPLLLISTSLVVYAQTPPKGPPPTAEEHERYGGSDWVGESSVPLGIKAGYCINALCESAVILSEHFPSTLVAQRAPYVIRDSRQLSHNIRITPAWLAGCLLLGAGGALRLLCYRTLGKFFTWRLAVRRDHELVTSGPYAFVRHPSYLGNVLISVGAILVYVSPGGWFHECIGWDSLWSKVFTVVWSAVSLSIPTMLVQRVEKEDEVLRKEFGEQWDRWAERTPYKIFPYIY</sequence>
<evidence type="ECO:0000313" key="8">
    <source>
        <dbReference type="Proteomes" id="UP000008370"/>
    </source>
</evidence>
<keyword evidence="5" id="KW-0256">Endoplasmic reticulum</keyword>
<dbReference type="HOGENOM" id="CLU_065200_6_0_1"/>